<feature type="transmembrane region" description="Helical" evidence="5">
    <location>
        <begin position="229"/>
        <end position="254"/>
    </location>
</feature>
<evidence type="ECO:0000313" key="7">
    <source>
        <dbReference type="EMBL" id="EEW37234.1"/>
    </source>
</evidence>
<evidence type="ECO:0000256" key="3">
    <source>
        <dbReference type="ARBA" id="ARBA00022989"/>
    </source>
</evidence>
<evidence type="ECO:0000256" key="4">
    <source>
        <dbReference type="ARBA" id="ARBA00023136"/>
    </source>
</evidence>
<name>C8NGH6_9LACT</name>
<keyword evidence="8" id="KW-1185">Reference proteome</keyword>
<dbReference type="EMBL" id="ACKZ01000019">
    <property type="protein sequence ID" value="EEW37234.1"/>
    <property type="molecule type" value="Genomic_DNA"/>
</dbReference>
<comment type="caution">
    <text evidence="7">The sequence shown here is derived from an EMBL/GenBank/DDBJ whole genome shotgun (WGS) entry which is preliminary data.</text>
</comment>
<dbReference type="HOGENOM" id="CLU_051632_1_1_9"/>
<keyword evidence="4 5" id="KW-0472">Membrane</keyword>
<dbReference type="GeneID" id="78411775"/>
<gene>
    <name evidence="7" type="ORF">HMPREF0444_1021</name>
</gene>
<evidence type="ECO:0000256" key="1">
    <source>
        <dbReference type="ARBA" id="ARBA00004141"/>
    </source>
</evidence>
<feature type="transmembrane region" description="Helical" evidence="5">
    <location>
        <begin position="185"/>
        <end position="208"/>
    </location>
</feature>
<feature type="transmembrane region" description="Helical" evidence="5">
    <location>
        <begin position="349"/>
        <end position="370"/>
    </location>
</feature>
<dbReference type="STRING" id="638301.HMPREF0444_1021"/>
<keyword evidence="2 5" id="KW-0812">Transmembrane</keyword>
<dbReference type="Pfam" id="PF12698">
    <property type="entry name" value="ABC2_membrane_3"/>
    <property type="match status" value="1"/>
</dbReference>
<dbReference type="AlphaFoldDB" id="C8NGH6"/>
<comment type="subcellular location">
    <subcellularLocation>
        <location evidence="1">Membrane</location>
        <topology evidence="1">Multi-pass membrane protein</topology>
    </subcellularLocation>
</comment>
<dbReference type="Proteomes" id="UP000005926">
    <property type="component" value="Unassembled WGS sequence"/>
</dbReference>
<evidence type="ECO:0000256" key="5">
    <source>
        <dbReference type="SAM" id="Phobius"/>
    </source>
</evidence>
<organism evidence="7 8">
    <name type="scientific">Granulicatella adiacens ATCC 49175</name>
    <dbReference type="NCBI Taxonomy" id="638301"/>
    <lineage>
        <taxon>Bacteria</taxon>
        <taxon>Bacillati</taxon>
        <taxon>Bacillota</taxon>
        <taxon>Bacilli</taxon>
        <taxon>Lactobacillales</taxon>
        <taxon>Carnobacteriaceae</taxon>
        <taxon>Granulicatella</taxon>
    </lineage>
</organism>
<sequence>MIVYKYFLKLAYRLKSYAIIFLVIFMGMGLSQVLGNQEVTGFQDTKYKVVIKDESEGNSDIINAMIASLKKDHKVTLTTNSDNSMKEAVYANDADGAMWIPSDVDARINKGEEALNMEIGNSLEGNLLREYVNSYIRYAVVLKNQGNFSAENMDKILKEQATVSVISKDATVKDADYYAKFGEIYFSYTPFVYISVFIFLLGLIFALLEKDEVAKRIIIGMKSVNRVTFEKFLGGLTVVGIIVGINLVFVAILAPSFYVSAGAPKSLMLTISMALTAYALAFLCSVIIGDNRYGYSAASTVIGMGLSFISGIFVPLSLLNPVAISIAKFFPVYYVISAAENPSTDFSSYAFNLGMVLLFGILYVALAFSIQQIRTRQFGRSLKKA</sequence>
<feature type="transmembrane region" description="Helical" evidence="5">
    <location>
        <begin position="266"/>
        <end position="289"/>
    </location>
</feature>
<accession>C8NGH6</accession>
<dbReference type="eggNOG" id="COG0842">
    <property type="taxonomic scope" value="Bacteria"/>
</dbReference>
<evidence type="ECO:0000259" key="6">
    <source>
        <dbReference type="Pfam" id="PF12698"/>
    </source>
</evidence>
<feature type="transmembrane region" description="Helical" evidence="5">
    <location>
        <begin position="301"/>
        <end position="329"/>
    </location>
</feature>
<dbReference type="GO" id="GO:0140359">
    <property type="term" value="F:ABC-type transporter activity"/>
    <property type="evidence" value="ECO:0007669"/>
    <property type="project" value="InterPro"/>
</dbReference>
<feature type="domain" description="ABC-2 type transporter transmembrane" evidence="6">
    <location>
        <begin position="19"/>
        <end position="368"/>
    </location>
</feature>
<proteinExistence type="predicted"/>
<evidence type="ECO:0000313" key="8">
    <source>
        <dbReference type="Proteomes" id="UP000005926"/>
    </source>
</evidence>
<dbReference type="InterPro" id="IPR013525">
    <property type="entry name" value="ABC2_TM"/>
</dbReference>
<reference evidence="7 8" key="1">
    <citation type="submission" date="2009-08" db="EMBL/GenBank/DDBJ databases">
        <authorList>
            <person name="Muzny D."/>
            <person name="Qin X."/>
            <person name="Deng J."/>
            <person name="Jiang H."/>
            <person name="Liu Y."/>
            <person name="Qu J."/>
            <person name="Song X.-Z."/>
            <person name="Zhang L."/>
            <person name="Thornton R."/>
            <person name="Coyle M."/>
            <person name="Francisco L."/>
            <person name="Jackson L."/>
            <person name="Javaid M."/>
            <person name="Korchina V."/>
            <person name="Kovar C."/>
            <person name="Mata R."/>
            <person name="Mathew T."/>
            <person name="Ngo R."/>
            <person name="Nguyen L."/>
            <person name="Nguyen N."/>
            <person name="Okwuonu G."/>
            <person name="Ongeri F."/>
            <person name="Pham C."/>
            <person name="Simmons D."/>
            <person name="Wilczek-Boney K."/>
            <person name="Hale W."/>
            <person name="Jakkamsetti A."/>
            <person name="Pham P."/>
            <person name="Ruth R."/>
            <person name="San Lucas F."/>
            <person name="Warren J."/>
            <person name="Zhang J."/>
            <person name="Zhao Z."/>
            <person name="Zhou C."/>
            <person name="Zhu D."/>
            <person name="Lee S."/>
            <person name="Bess C."/>
            <person name="Blankenburg K."/>
            <person name="Forbes L."/>
            <person name="Fu Q."/>
            <person name="Gubbala S."/>
            <person name="Hirani K."/>
            <person name="Jayaseelan J.C."/>
            <person name="Lara F."/>
            <person name="Munidasa M."/>
            <person name="Palculict T."/>
            <person name="Patil S."/>
            <person name="Pu L.-L."/>
            <person name="Saada N."/>
            <person name="Tang L."/>
            <person name="Weissenberger G."/>
            <person name="Zhu Y."/>
            <person name="Hemphill L."/>
            <person name="Shang Y."/>
            <person name="Youmans B."/>
            <person name="Ayvaz T."/>
            <person name="Ross M."/>
            <person name="Santibanez J."/>
            <person name="Aqrawi P."/>
            <person name="Gross S."/>
            <person name="Joshi V."/>
            <person name="Fowler G."/>
            <person name="Nazareth L."/>
            <person name="Reid J."/>
            <person name="Worley K."/>
            <person name="Petrosino J."/>
            <person name="Highlander S."/>
            <person name="Gibbs R."/>
        </authorList>
    </citation>
    <scope>NUCLEOTIDE SEQUENCE [LARGE SCALE GENOMIC DNA]</scope>
    <source>
        <strain evidence="7 8">ATCC 49175</strain>
    </source>
</reference>
<dbReference type="RefSeq" id="WP_005607119.1">
    <property type="nucleotide sequence ID" value="NZ_CP102283.1"/>
</dbReference>
<dbReference type="GO" id="GO:0016020">
    <property type="term" value="C:membrane"/>
    <property type="evidence" value="ECO:0007669"/>
    <property type="project" value="UniProtKB-SubCell"/>
</dbReference>
<evidence type="ECO:0000256" key="2">
    <source>
        <dbReference type="ARBA" id="ARBA00022692"/>
    </source>
</evidence>
<keyword evidence="3 5" id="KW-1133">Transmembrane helix</keyword>
<protein>
    <recommendedName>
        <fullName evidence="6">ABC-2 type transporter transmembrane domain-containing protein</fullName>
    </recommendedName>
</protein>
<feature type="transmembrane region" description="Helical" evidence="5">
    <location>
        <begin position="12"/>
        <end position="34"/>
    </location>
</feature>